<feature type="compositionally biased region" description="Low complexity" evidence="1">
    <location>
        <begin position="1"/>
        <end position="10"/>
    </location>
</feature>
<accession>B7Q9X5</accession>
<dbReference type="EnsemblMetazoa" id="ISCW021059-RA">
    <property type="protein sequence ID" value="ISCW021059-PA"/>
    <property type="gene ID" value="ISCW021059"/>
</dbReference>
<dbReference type="EMBL" id="DS891538">
    <property type="protein sequence ID" value="EEC15628.1"/>
    <property type="molecule type" value="Genomic_DNA"/>
</dbReference>
<evidence type="ECO:0000256" key="1">
    <source>
        <dbReference type="SAM" id="MobiDB-lite"/>
    </source>
</evidence>
<dbReference type="Proteomes" id="UP000001555">
    <property type="component" value="Unassembled WGS sequence"/>
</dbReference>
<dbReference type="AlphaFoldDB" id="B7Q9X5"/>
<evidence type="ECO:0000313" key="2">
    <source>
        <dbReference type="EMBL" id="EEC15628.1"/>
    </source>
</evidence>
<proteinExistence type="predicted"/>
<dbReference type="EMBL" id="ABJB011081147">
    <property type="status" value="NOT_ANNOTATED_CDS"/>
    <property type="molecule type" value="Genomic_DNA"/>
</dbReference>
<dbReference type="InParanoid" id="B7Q9X5"/>
<name>B7Q9X5_IXOSC</name>
<feature type="non-terminal residue" evidence="2">
    <location>
        <position position="1"/>
    </location>
</feature>
<keyword evidence="4" id="KW-1185">Reference proteome</keyword>
<dbReference type="VEuPathDB" id="VectorBase:ISCI021059"/>
<evidence type="ECO:0000313" key="3">
    <source>
        <dbReference type="EnsemblMetazoa" id="ISCW021059-PA"/>
    </source>
</evidence>
<organism>
    <name type="scientific">Ixodes scapularis</name>
    <name type="common">Black-legged tick</name>
    <name type="synonym">Deer tick</name>
    <dbReference type="NCBI Taxonomy" id="6945"/>
    <lineage>
        <taxon>Eukaryota</taxon>
        <taxon>Metazoa</taxon>
        <taxon>Ecdysozoa</taxon>
        <taxon>Arthropoda</taxon>
        <taxon>Chelicerata</taxon>
        <taxon>Arachnida</taxon>
        <taxon>Acari</taxon>
        <taxon>Parasitiformes</taxon>
        <taxon>Ixodida</taxon>
        <taxon>Ixodoidea</taxon>
        <taxon>Ixodidae</taxon>
        <taxon>Ixodinae</taxon>
        <taxon>Ixodes</taxon>
    </lineage>
</organism>
<dbReference type="HOGENOM" id="CLU_2580650_0_0_1"/>
<protein>
    <submittedName>
        <fullName evidence="2 3">Uncharacterized protein</fullName>
    </submittedName>
</protein>
<reference evidence="3" key="2">
    <citation type="submission" date="2020-05" db="UniProtKB">
        <authorList>
            <consortium name="EnsemblMetazoa"/>
        </authorList>
    </citation>
    <scope>IDENTIFICATION</scope>
    <source>
        <strain evidence="3">wikel</strain>
    </source>
</reference>
<feature type="non-terminal residue" evidence="2">
    <location>
        <position position="81"/>
    </location>
</feature>
<gene>
    <name evidence="2" type="ORF">IscW_ISCW021059</name>
</gene>
<dbReference type="PaxDb" id="6945-B7Q9X5"/>
<reference evidence="2 4" key="1">
    <citation type="submission" date="2008-03" db="EMBL/GenBank/DDBJ databases">
        <title>Annotation of Ixodes scapularis.</title>
        <authorList>
            <consortium name="Ixodes scapularis Genome Project Consortium"/>
            <person name="Caler E."/>
            <person name="Hannick L.I."/>
            <person name="Bidwell S."/>
            <person name="Joardar V."/>
            <person name="Thiagarajan M."/>
            <person name="Amedeo P."/>
            <person name="Galinsky K.J."/>
            <person name="Schobel S."/>
            <person name="Inman J."/>
            <person name="Hostetler J."/>
            <person name="Miller J."/>
            <person name="Hammond M."/>
            <person name="Megy K."/>
            <person name="Lawson D."/>
            <person name="Kodira C."/>
            <person name="Sutton G."/>
            <person name="Meyer J."/>
            <person name="Hill C.A."/>
            <person name="Birren B."/>
            <person name="Nene V."/>
            <person name="Collins F."/>
            <person name="Alarcon-Chaidez F."/>
            <person name="Wikel S."/>
            <person name="Strausberg R."/>
        </authorList>
    </citation>
    <scope>NUCLEOTIDE SEQUENCE [LARGE SCALE GENOMIC DNA]</scope>
    <source>
        <strain evidence="4">Wikel</strain>
        <strain evidence="2">Wikel colony</strain>
    </source>
</reference>
<sequence>SAMKKIYIPKNLKKKKPGTMRERLCGKGGSAGASKRGSKENVNLAKLLDATRCKRERESCVQREARQETRNCQLIRLLPNA</sequence>
<evidence type="ECO:0000313" key="4">
    <source>
        <dbReference type="Proteomes" id="UP000001555"/>
    </source>
</evidence>
<feature type="region of interest" description="Disordered" evidence="1">
    <location>
        <begin position="1"/>
        <end position="38"/>
    </location>
</feature>
<dbReference type="VEuPathDB" id="VectorBase:ISCW021059"/>